<evidence type="ECO:0000256" key="2">
    <source>
        <dbReference type="ARBA" id="ARBA00022840"/>
    </source>
</evidence>
<accession>A0A1X7IUD9</accession>
<dbReference type="PANTHER" id="PTHR16305">
    <property type="entry name" value="TESTICULAR SOLUBLE ADENYLYL CYCLASE"/>
    <property type="match status" value="1"/>
</dbReference>
<proteinExistence type="predicted"/>
<evidence type="ECO:0000313" key="5">
    <source>
        <dbReference type="EMBL" id="SMG18731.1"/>
    </source>
</evidence>
<evidence type="ECO:0000259" key="4">
    <source>
        <dbReference type="PROSITE" id="PS50043"/>
    </source>
</evidence>
<dbReference type="PANTHER" id="PTHR16305:SF35">
    <property type="entry name" value="TRANSCRIPTIONAL ACTIVATOR DOMAIN"/>
    <property type="match status" value="1"/>
</dbReference>
<dbReference type="EMBL" id="FXAY01000001">
    <property type="protein sequence ID" value="SMG18731.1"/>
    <property type="molecule type" value="Genomic_DNA"/>
</dbReference>
<dbReference type="GO" id="GO:0003677">
    <property type="term" value="F:DNA binding"/>
    <property type="evidence" value="ECO:0007669"/>
    <property type="project" value="InterPro"/>
</dbReference>
<gene>
    <name evidence="5" type="ORF">SAMN06296010_0885</name>
</gene>
<reference evidence="6" key="1">
    <citation type="submission" date="2017-04" db="EMBL/GenBank/DDBJ databases">
        <authorList>
            <person name="Varghese N."/>
            <person name="Submissions S."/>
        </authorList>
    </citation>
    <scope>NUCLEOTIDE SEQUENCE [LARGE SCALE GENOMIC DNA]</scope>
    <source>
        <strain evidence="6">VKM Ac-2510</strain>
    </source>
</reference>
<evidence type="ECO:0000256" key="1">
    <source>
        <dbReference type="ARBA" id="ARBA00022741"/>
    </source>
</evidence>
<dbReference type="AlphaFoldDB" id="A0A1X7IUD9"/>
<evidence type="ECO:0000313" key="6">
    <source>
        <dbReference type="Proteomes" id="UP000193244"/>
    </source>
</evidence>
<dbReference type="GO" id="GO:0006355">
    <property type="term" value="P:regulation of DNA-templated transcription"/>
    <property type="evidence" value="ECO:0007669"/>
    <property type="project" value="InterPro"/>
</dbReference>
<dbReference type="GO" id="GO:0005524">
    <property type="term" value="F:ATP binding"/>
    <property type="evidence" value="ECO:0007669"/>
    <property type="project" value="UniProtKB-KW"/>
</dbReference>
<name>A0A1X7IUD9_9MICO</name>
<keyword evidence="2" id="KW-0067">ATP-binding</keyword>
<protein>
    <submittedName>
        <fullName evidence="5">Regulatory protein, luxR family</fullName>
    </submittedName>
</protein>
<dbReference type="InterPro" id="IPR036388">
    <property type="entry name" value="WH-like_DNA-bd_sf"/>
</dbReference>
<dbReference type="Gene3D" id="1.10.10.10">
    <property type="entry name" value="Winged helix-like DNA-binding domain superfamily/Winged helix DNA-binding domain"/>
    <property type="match status" value="1"/>
</dbReference>
<keyword evidence="1" id="KW-0547">Nucleotide-binding</keyword>
<dbReference type="Pfam" id="PF00196">
    <property type="entry name" value="GerE"/>
    <property type="match status" value="1"/>
</dbReference>
<keyword evidence="6" id="KW-1185">Reference proteome</keyword>
<dbReference type="InterPro" id="IPR041664">
    <property type="entry name" value="AAA_16"/>
</dbReference>
<sequence>MTQIDVGPHADGRSRPVFEVGSGFGSGESEPALDTPSRRPALIARENEIAAIRNAVKAASRTGSTLLVSGDAGLGKTSLAFAAVEYARWAGLDVLQASGVQAEEDVPYATLHQLLHVLRDRVADLPPPQRQALQSAFGESQESPSIFLASVAVLTLLSERATSAGLLIVIEDIHWVDPATRAVVSFLARRMAAEPILLILTARPSRIADELADSPDVQHISLEPLDEPQARRLLAERRGPMAAAVQERVLTEALGNPLALIELSSVADRIGEISAASTPLTKRLESAFAHRLLDLSSIERSVVLVAAVTAEHRQSEILAATSRLVGEDVDAQTIDSLILLDLLHRSRGEVTFRHPLVRSAVVQTATPAERARAHRAVASLLPVGTDRQLWHLAVVADLPDEKLADALEQSAARVHEAGDAVTAMTAFRRAAELSPHLEDRARRNYRSAAIAIRLQQLTEAQQLIDEIGHQTTDPGLLARVAWLRQSIPGSELQTGQFDATIRIADELHRAGRTEHAVTVLMTVGRQIWPTVAEGPFWRSMLEHTLGYGLDVLDPRVLWMKAHGSPGTASQEVRQALESIDPDSGFTVHQLNMLADASTMVGDVQRVDSFMRPTIEGLRREGQLPLLSMALLTDSAVQSLTGRFRLMRSTADEAQRLADEAQQPFLGIAGYLHGQIARATLGEPLAIERLRELYPASAAVLDRNPYRQMMMLTQGISDAGEGRHLDAYVRLRPLVDQNEPGFQWAWGLLFAFPHYVDAAARSGHHAEARERVAEVEARTGLAESENLRSQLAVARALLGAGDGDVSADSDAAFRIAIDATSNVLPYWRARSMLAYGERLRRQRRITEAREQLRQARAEFDRMHVVRWATVARNELEAAGEHSPRRPVDPGSLLTPQEERVASQAAEGLTNKEIAERLFLSPRTVATHLHAVFRKLEITSRSELKNIND</sequence>
<dbReference type="SUPFAM" id="SSF52540">
    <property type="entry name" value="P-loop containing nucleoside triphosphate hydrolases"/>
    <property type="match status" value="1"/>
</dbReference>
<organism evidence="5 6">
    <name type="scientific">Agreia pratensis</name>
    <dbReference type="NCBI Taxonomy" id="150121"/>
    <lineage>
        <taxon>Bacteria</taxon>
        <taxon>Bacillati</taxon>
        <taxon>Actinomycetota</taxon>
        <taxon>Actinomycetes</taxon>
        <taxon>Micrococcales</taxon>
        <taxon>Microbacteriaceae</taxon>
        <taxon>Agreia</taxon>
    </lineage>
</organism>
<dbReference type="PROSITE" id="PS50043">
    <property type="entry name" value="HTH_LUXR_2"/>
    <property type="match status" value="1"/>
</dbReference>
<dbReference type="CDD" id="cd06170">
    <property type="entry name" value="LuxR_C_like"/>
    <property type="match status" value="1"/>
</dbReference>
<dbReference type="PROSITE" id="PS00622">
    <property type="entry name" value="HTH_LUXR_1"/>
    <property type="match status" value="1"/>
</dbReference>
<dbReference type="InterPro" id="IPR016032">
    <property type="entry name" value="Sig_transdc_resp-reg_C-effctor"/>
</dbReference>
<dbReference type="GO" id="GO:0004016">
    <property type="term" value="F:adenylate cyclase activity"/>
    <property type="evidence" value="ECO:0007669"/>
    <property type="project" value="TreeGrafter"/>
</dbReference>
<dbReference type="OrthoDB" id="483at2"/>
<dbReference type="SMART" id="SM00421">
    <property type="entry name" value="HTH_LUXR"/>
    <property type="match status" value="1"/>
</dbReference>
<dbReference type="RefSeq" id="WP_085483248.1">
    <property type="nucleotide sequence ID" value="NZ_FXAY01000001.1"/>
</dbReference>
<feature type="domain" description="HTH luxR-type" evidence="4">
    <location>
        <begin position="885"/>
        <end position="947"/>
    </location>
</feature>
<dbReference type="GO" id="GO:0005737">
    <property type="term" value="C:cytoplasm"/>
    <property type="evidence" value="ECO:0007669"/>
    <property type="project" value="TreeGrafter"/>
</dbReference>
<dbReference type="Proteomes" id="UP000193244">
    <property type="component" value="Unassembled WGS sequence"/>
</dbReference>
<dbReference type="Gene3D" id="3.40.50.300">
    <property type="entry name" value="P-loop containing nucleotide triphosphate hydrolases"/>
    <property type="match status" value="1"/>
</dbReference>
<feature type="region of interest" description="Disordered" evidence="3">
    <location>
        <begin position="1"/>
        <end position="39"/>
    </location>
</feature>
<dbReference type="PRINTS" id="PR00038">
    <property type="entry name" value="HTHLUXR"/>
</dbReference>
<evidence type="ECO:0000256" key="3">
    <source>
        <dbReference type="SAM" id="MobiDB-lite"/>
    </source>
</evidence>
<dbReference type="InterPro" id="IPR000792">
    <property type="entry name" value="Tscrpt_reg_LuxR_C"/>
</dbReference>
<dbReference type="SUPFAM" id="SSF46894">
    <property type="entry name" value="C-terminal effector domain of the bipartite response regulators"/>
    <property type="match status" value="1"/>
</dbReference>
<dbReference type="InterPro" id="IPR027417">
    <property type="entry name" value="P-loop_NTPase"/>
</dbReference>
<dbReference type="Pfam" id="PF13191">
    <property type="entry name" value="AAA_16"/>
    <property type="match status" value="1"/>
</dbReference>
<dbReference type="STRING" id="150121.SAMN06296010_0885"/>